<evidence type="ECO:0000313" key="4">
    <source>
        <dbReference type="Proteomes" id="UP000324800"/>
    </source>
</evidence>
<name>A0A5J4UTD4_9EUKA</name>
<sequence length="1040" mass="114338">VDGPDSITPSDGLIRGNDIYFTSIEAESIINNSTISQCESGSNSQKIFVFGRPGNFDGLLDIYQTQIYTSPTGMDTVSGGGQQGSPFRSVERGIREAIDGSGRTYQSVGLTVRGGNYLERRALILNNATKKITVKALSPHNTYIVNEPQSTDQLTVDDTLFGVNAGELRFVSFIFRRHVTKTANAKPLLLATGGKLIVDLCEFEALDSATGVNWNPNLDIATLTDFIDPDPSQRYFHSAHIQIQGGGCEIISTKFHPSLFNGPSAIIATDFFTSLYVRSCTFRGQKDKKDKAAALDIKVKEAVPVLIDSCIFDQCLSIGGAGAVYVVHNFSAFSNLLDSFVVFSACEFTSNVAWESGAIGVGGDTQMMRFEFCSFSNNTGSKSGNDYASDVYFENIGMLQYIQDSGLLYSCKSTSERFHYNINGSEGPDHWLKSYFVRIAVGYSGDDIEGTGSPARPYETIQRAFEDCFLQKRELQTILLDEGTYAGISTTITQQITIIGAGSDTGIRGRRSRVLRGSDKPTGPMITVGDYAELRLAGVTLMRYQTLLSSNPLIFINGQISLFEMERCAVITSSRDLVTETSSQRSSTILAQYGRNLILRGTEFFSGQYYERGMITLNNIDVTTIDDCIFHKQTRAGSGLAQFGSDIDANLNQSPGAIRSITMTNTVFNGDDQIKSSNKVDNAYDTHDLCYWHSSTVSVNGGKLTINSGKFQGLTNGALYLYGGVITTIMGDTTFERNYRPVQAVGVGGDDTSGFSRIGQNIICEGGSSIYAEKTSFIEDGQLSKSFWIMRDPSYYTIPSQGCEIRGEISNEPNLLFEPVINEAHSAVIMETTSKGKQQETDFIQISLTGIHFEKCTTEGIIGYEIVDKNYEKEMNAEEGVAVSVTTGMPSGTVWNDERLLQLIVDKRLLDDSKTWILSLIYGPNATLRTEPIYVYGYQGEDTGPKRSGLTTGVIIVIVIVVFIVLAAIVIIIGVCLAVYVRNKGKEKKKSKNQRNRSQNATELEDDGTETATEALIRMRREAEKRQQEEEQITLEDWER</sequence>
<proteinExistence type="predicted"/>
<keyword evidence="2" id="KW-1133">Transmembrane helix</keyword>
<dbReference type="SUPFAM" id="SSF51126">
    <property type="entry name" value="Pectin lyase-like"/>
    <property type="match status" value="2"/>
</dbReference>
<evidence type="ECO:0000256" key="1">
    <source>
        <dbReference type="SAM" id="MobiDB-lite"/>
    </source>
</evidence>
<dbReference type="Proteomes" id="UP000324800">
    <property type="component" value="Unassembled WGS sequence"/>
</dbReference>
<feature type="compositionally biased region" description="Basic and acidic residues" evidence="1">
    <location>
        <begin position="1017"/>
        <end position="1029"/>
    </location>
</feature>
<organism evidence="3 4">
    <name type="scientific">Streblomastix strix</name>
    <dbReference type="NCBI Taxonomy" id="222440"/>
    <lineage>
        <taxon>Eukaryota</taxon>
        <taxon>Metamonada</taxon>
        <taxon>Preaxostyla</taxon>
        <taxon>Oxymonadida</taxon>
        <taxon>Streblomastigidae</taxon>
        <taxon>Streblomastix</taxon>
    </lineage>
</organism>
<protein>
    <submittedName>
        <fullName evidence="3">Uncharacterized protein</fullName>
    </submittedName>
</protein>
<feature type="non-terminal residue" evidence="3">
    <location>
        <position position="1"/>
    </location>
</feature>
<feature type="region of interest" description="Disordered" evidence="1">
    <location>
        <begin position="988"/>
        <end position="1040"/>
    </location>
</feature>
<dbReference type="AlphaFoldDB" id="A0A5J4UTD4"/>
<reference evidence="3 4" key="1">
    <citation type="submission" date="2019-03" db="EMBL/GenBank/DDBJ databases">
        <title>Single cell metagenomics reveals metabolic interactions within the superorganism composed of flagellate Streblomastix strix and complex community of Bacteroidetes bacteria on its surface.</title>
        <authorList>
            <person name="Treitli S.C."/>
            <person name="Kolisko M."/>
            <person name="Husnik F."/>
            <person name="Keeling P."/>
            <person name="Hampl V."/>
        </authorList>
    </citation>
    <scope>NUCLEOTIDE SEQUENCE [LARGE SCALE GENOMIC DNA]</scope>
    <source>
        <strain evidence="3">ST1C</strain>
    </source>
</reference>
<feature type="transmembrane region" description="Helical" evidence="2">
    <location>
        <begin position="954"/>
        <end position="981"/>
    </location>
</feature>
<dbReference type="EMBL" id="SNRW01013123">
    <property type="protein sequence ID" value="KAA6372975.1"/>
    <property type="molecule type" value="Genomic_DNA"/>
</dbReference>
<feature type="compositionally biased region" description="Acidic residues" evidence="1">
    <location>
        <begin position="1030"/>
        <end position="1040"/>
    </location>
</feature>
<dbReference type="InterPro" id="IPR011050">
    <property type="entry name" value="Pectin_lyase_fold/virulence"/>
</dbReference>
<evidence type="ECO:0000256" key="2">
    <source>
        <dbReference type="SAM" id="Phobius"/>
    </source>
</evidence>
<comment type="caution">
    <text evidence="3">The sequence shown here is derived from an EMBL/GenBank/DDBJ whole genome shotgun (WGS) entry which is preliminary data.</text>
</comment>
<accession>A0A5J4UTD4</accession>
<keyword evidence="2" id="KW-0812">Transmembrane</keyword>
<feature type="non-terminal residue" evidence="3">
    <location>
        <position position="1040"/>
    </location>
</feature>
<keyword evidence="2" id="KW-0472">Membrane</keyword>
<gene>
    <name evidence="3" type="ORF">EZS28_031498</name>
</gene>
<evidence type="ECO:0000313" key="3">
    <source>
        <dbReference type="EMBL" id="KAA6372975.1"/>
    </source>
</evidence>